<dbReference type="InterPro" id="IPR001437">
    <property type="entry name" value="Tscrpt_elong_fac_GreA/B_C"/>
</dbReference>
<protein>
    <recommendedName>
        <fullName evidence="1">Transcription elongation factor GreA/GreB C-terminal domain-containing protein</fullName>
    </recommendedName>
</protein>
<dbReference type="InterPro" id="IPR036953">
    <property type="entry name" value="GreA/GreB_C_sf"/>
</dbReference>
<gene>
    <name evidence="2" type="ORF">COU11_04155</name>
</gene>
<dbReference type="Pfam" id="PF01272">
    <property type="entry name" value="GreA_GreB"/>
    <property type="match status" value="1"/>
</dbReference>
<name>A0A2H0UK45_9BACT</name>
<sequence>MISEEKSFTTVVVIDDLAQEGQESISLASPIAKALLGKKQGDATRYFVGSQTFKVKVETVY</sequence>
<proteinExistence type="predicted"/>
<reference evidence="3" key="1">
    <citation type="submission" date="2017-09" db="EMBL/GenBank/DDBJ databases">
        <title>Depth-based differentiation of microbial function through sediment-hosted aquifers and enrichment of novel symbionts in the deep terrestrial subsurface.</title>
        <authorList>
            <person name="Probst A.J."/>
            <person name="Ladd B."/>
            <person name="Jarett J.K."/>
            <person name="Geller-Mcgrath D.E."/>
            <person name="Sieber C.M.K."/>
            <person name="Emerson J.B."/>
            <person name="Anantharaman K."/>
            <person name="Thomas B.C."/>
            <person name="Malmstrom R."/>
            <person name="Stieglmeier M."/>
            <person name="Klingl A."/>
            <person name="Woyke T."/>
            <person name="Ryan C.M."/>
            <person name="Banfield J.F."/>
        </authorList>
    </citation>
    <scope>NUCLEOTIDE SEQUENCE [LARGE SCALE GENOMIC DNA]</scope>
</reference>
<evidence type="ECO:0000313" key="2">
    <source>
        <dbReference type="EMBL" id="PIR86772.1"/>
    </source>
</evidence>
<evidence type="ECO:0000259" key="1">
    <source>
        <dbReference type="Pfam" id="PF01272"/>
    </source>
</evidence>
<dbReference type="GO" id="GO:0003677">
    <property type="term" value="F:DNA binding"/>
    <property type="evidence" value="ECO:0007669"/>
    <property type="project" value="InterPro"/>
</dbReference>
<dbReference type="SUPFAM" id="SSF54534">
    <property type="entry name" value="FKBP-like"/>
    <property type="match status" value="1"/>
</dbReference>
<accession>A0A2H0UK45</accession>
<dbReference type="AlphaFoldDB" id="A0A2H0UK45"/>
<dbReference type="Proteomes" id="UP000229526">
    <property type="component" value="Unassembled WGS sequence"/>
</dbReference>
<feature type="domain" description="Transcription elongation factor GreA/GreB C-terminal" evidence="1">
    <location>
        <begin position="4"/>
        <end position="60"/>
    </location>
</feature>
<organism evidence="2 3">
    <name type="scientific">Candidatus Harrisonbacteria bacterium CG10_big_fil_rev_8_21_14_0_10_49_15</name>
    <dbReference type="NCBI Taxonomy" id="1974587"/>
    <lineage>
        <taxon>Bacteria</taxon>
        <taxon>Candidatus Harrisoniibacteriota</taxon>
    </lineage>
</organism>
<dbReference type="EMBL" id="PFBD01000028">
    <property type="protein sequence ID" value="PIR86772.1"/>
    <property type="molecule type" value="Genomic_DNA"/>
</dbReference>
<dbReference type="PROSITE" id="PS00830">
    <property type="entry name" value="GREAB_2"/>
    <property type="match status" value="1"/>
</dbReference>
<dbReference type="Gene3D" id="3.10.50.30">
    <property type="entry name" value="Transcription elongation factor, GreA/GreB, C-terminal domain"/>
    <property type="match status" value="1"/>
</dbReference>
<evidence type="ECO:0000313" key="3">
    <source>
        <dbReference type="Proteomes" id="UP000229526"/>
    </source>
</evidence>
<dbReference type="InterPro" id="IPR018151">
    <property type="entry name" value="TF_GreA/GreB_CS"/>
</dbReference>
<dbReference type="GO" id="GO:0032784">
    <property type="term" value="P:regulation of DNA-templated transcription elongation"/>
    <property type="evidence" value="ECO:0007669"/>
    <property type="project" value="InterPro"/>
</dbReference>
<comment type="caution">
    <text evidence="2">The sequence shown here is derived from an EMBL/GenBank/DDBJ whole genome shotgun (WGS) entry which is preliminary data.</text>
</comment>